<reference evidence="3" key="1">
    <citation type="submission" date="2015-10" db="EMBL/GenBank/DDBJ databases">
        <authorList>
            <person name="Luecker S."/>
            <person name="Luecker S."/>
        </authorList>
    </citation>
    <scope>NUCLEOTIDE SEQUENCE [LARGE SCALE GENOMIC DNA]</scope>
</reference>
<organism evidence="2 3">
    <name type="scientific">Candidatus Nitrospira nitrificans</name>
    <dbReference type="NCBI Taxonomy" id="1742973"/>
    <lineage>
        <taxon>Bacteria</taxon>
        <taxon>Pseudomonadati</taxon>
        <taxon>Nitrospirota</taxon>
        <taxon>Nitrospiria</taxon>
        <taxon>Nitrospirales</taxon>
        <taxon>Nitrospiraceae</taxon>
        <taxon>Nitrospira</taxon>
    </lineage>
</organism>
<gene>
    <name evidence="2" type="ORF">COMA2_110154</name>
</gene>
<feature type="compositionally biased region" description="Polar residues" evidence="1">
    <location>
        <begin position="32"/>
        <end position="41"/>
    </location>
</feature>
<protein>
    <submittedName>
        <fullName evidence="2">Uncharacterized protein</fullName>
    </submittedName>
</protein>
<evidence type="ECO:0000256" key="1">
    <source>
        <dbReference type="SAM" id="MobiDB-lite"/>
    </source>
</evidence>
<proteinExistence type="predicted"/>
<evidence type="ECO:0000313" key="2">
    <source>
        <dbReference type="EMBL" id="CUS32904.1"/>
    </source>
</evidence>
<accession>A0A0S4L8F9</accession>
<feature type="region of interest" description="Disordered" evidence="1">
    <location>
        <begin position="32"/>
        <end position="67"/>
    </location>
</feature>
<keyword evidence="3" id="KW-1185">Reference proteome</keyword>
<dbReference type="AlphaFoldDB" id="A0A0S4L8F9"/>
<dbReference type="EMBL" id="CZPZ01000003">
    <property type="protein sequence ID" value="CUS32904.1"/>
    <property type="molecule type" value="Genomic_DNA"/>
</dbReference>
<evidence type="ECO:0000313" key="3">
    <source>
        <dbReference type="Proteomes" id="UP000198736"/>
    </source>
</evidence>
<sequence>MLNFLYSVFKEQYITFVTWEAQYKRCALSCQGTHSKNSGSFPQAPHSPGRGIQARTHPPTAFERMGR</sequence>
<dbReference type="Proteomes" id="UP000198736">
    <property type="component" value="Unassembled WGS sequence"/>
</dbReference>
<name>A0A0S4L8F9_9BACT</name>
<dbReference type="STRING" id="1742973.COMA2_110154"/>